<keyword evidence="2" id="KW-1003">Cell membrane</keyword>
<dbReference type="InterPro" id="IPR013210">
    <property type="entry name" value="LRR_N_plant-typ"/>
</dbReference>
<dbReference type="Gene3D" id="3.30.200.20">
    <property type="entry name" value="Phosphorylase Kinase, domain 1"/>
    <property type="match status" value="1"/>
</dbReference>
<dbReference type="Pfam" id="PF07714">
    <property type="entry name" value="PK_Tyr_Ser-Thr"/>
    <property type="match status" value="1"/>
</dbReference>
<dbReference type="Pfam" id="PF08263">
    <property type="entry name" value="LRRNT_2"/>
    <property type="match status" value="1"/>
</dbReference>
<evidence type="ECO:0000313" key="18">
    <source>
        <dbReference type="Proteomes" id="UP001189122"/>
    </source>
</evidence>
<dbReference type="GO" id="GO:0005886">
    <property type="term" value="C:plasma membrane"/>
    <property type="evidence" value="ECO:0007669"/>
    <property type="project" value="UniProtKB-SubCell"/>
</dbReference>
<protein>
    <recommendedName>
        <fullName evidence="16">Protein kinase domain-containing protein</fullName>
    </recommendedName>
</protein>
<dbReference type="EMBL" id="CACRZD030000006">
    <property type="protein sequence ID" value="CAA6661876.1"/>
    <property type="molecule type" value="Genomic_DNA"/>
</dbReference>
<dbReference type="PANTHER" id="PTHR48053:SF22">
    <property type="entry name" value="MDIS1-INTERACTING RECEPTOR LIKE KINASE 2-LIKE"/>
    <property type="match status" value="1"/>
</dbReference>
<gene>
    <name evidence="17" type="ORF">SI7747_06008270</name>
</gene>
<dbReference type="PANTHER" id="PTHR48053">
    <property type="entry name" value="LEUCINE RICH REPEAT FAMILY PROTEIN, EXPRESSED"/>
    <property type="match status" value="1"/>
</dbReference>
<dbReference type="FunFam" id="3.80.10.10:FF:001690">
    <property type="entry name" value="Leucine-rich repeat receptor-like protein kinase PXC2"/>
    <property type="match status" value="1"/>
</dbReference>
<evidence type="ECO:0000256" key="9">
    <source>
        <dbReference type="ARBA" id="ARBA00022989"/>
    </source>
</evidence>
<dbReference type="SUPFAM" id="SSF52058">
    <property type="entry name" value="L domain-like"/>
    <property type="match status" value="1"/>
</dbReference>
<dbReference type="FunFam" id="3.80.10.10:FF:000356">
    <property type="entry name" value="LRR receptor-like serine/threonine-protein kinase"/>
    <property type="match status" value="1"/>
</dbReference>
<feature type="binding site" evidence="13">
    <location>
        <position position="648"/>
    </location>
    <ligand>
        <name>ATP</name>
        <dbReference type="ChEBI" id="CHEBI:30616"/>
    </ligand>
</feature>
<keyword evidence="18" id="KW-1185">Reference proteome</keyword>
<keyword evidence="8 13" id="KW-0067">ATP-binding</keyword>
<dbReference type="Pfam" id="PF13855">
    <property type="entry name" value="LRR_8"/>
    <property type="match status" value="1"/>
</dbReference>
<dbReference type="InterPro" id="IPR003591">
    <property type="entry name" value="Leu-rich_rpt_typical-subtyp"/>
</dbReference>
<comment type="subcellular location">
    <subcellularLocation>
        <location evidence="1">Cell membrane</location>
        <topology evidence="1">Single-pass type I membrane protein</topology>
    </subcellularLocation>
</comment>
<dbReference type="InterPro" id="IPR001245">
    <property type="entry name" value="Ser-Thr/Tyr_kinase_cat_dom"/>
</dbReference>
<dbReference type="GO" id="GO:0004674">
    <property type="term" value="F:protein serine/threonine kinase activity"/>
    <property type="evidence" value="ECO:0007669"/>
    <property type="project" value="UniProtKB-EC"/>
</dbReference>
<dbReference type="Pfam" id="PF00560">
    <property type="entry name" value="LRR_1"/>
    <property type="match status" value="10"/>
</dbReference>
<dbReference type="FunFam" id="3.30.200.20:FF:000295">
    <property type="entry name" value="probable LRR receptor-like serine/threonine-protein kinase IRK"/>
    <property type="match status" value="1"/>
</dbReference>
<dbReference type="SUPFAM" id="SSF56112">
    <property type="entry name" value="Protein kinase-like (PK-like)"/>
    <property type="match status" value="1"/>
</dbReference>
<dbReference type="FunFam" id="1.10.510.10:FF:000267">
    <property type="entry name" value="probable LRR receptor-like serine/threonine-protein kinase IRK"/>
    <property type="match status" value="1"/>
</dbReference>
<dbReference type="InterPro" id="IPR032675">
    <property type="entry name" value="LRR_dom_sf"/>
</dbReference>
<evidence type="ECO:0000256" key="6">
    <source>
        <dbReference type="ARBA" id="ARBA00022737"/>
    </source>
</evidence>
<dbReference type="EMBL" id="LR743593">
    <property type="protein sequence ID" value="CAA2622220.1"/>
    <property type="molecule type" value="Genomic_DNA"/>
</dbReference>
<keyword evidence="7 13" id="KW-0547">Nucleotide-binding</keyword>
<keyword evidence="6" id="KW-0677">Repeat</keyword>
<keyword evidence="4 14" id="KW-0812">Transmembrane</keyword>
<sequence>MCRSPPRVVLSCCLLFLPVLVLCADPSLNDDVLGLIVFKADLQDPTGRLASWNEDDRDPCGWSGVRCDPRTGRVVELLLDGFSLSGKIGRGLFQLQSLQTLSLSRNNLSGSLTPFTKMENLREPIRGIPPSLGSCSTLASLNLSSNQLSGSLPGNLWWLNALRTLDLSFNLLSGEIPPGIEKMYNLRTISLRGNRLSGSLPDGIGGCLLLKSLDLGENQLSGNLPMSMRKLSLCNAMRLGMNSFSGELPAWIDEMSSLEALDLSSNGFVGAIPGSIGNLHQLKELDVSGNGLTGSVPETITGCRALLEVDFSDNSLTGELPQWIFELGLQQISLSGNKLTGSLQIPNPVSHALQAPDSSNITFSDGLPVGIASIRSLRLLNLSRNSFSGPIPASIGDLAAHPPEIGGAVALRELRLQKNSLSGRIPSQIENCTFLSVLILSMNQLSGSIPPNLANLTNLQVVDISRNRLSGTLPKQLGDLPHLVAFNISHNLFSGDLPSGNFFNTIPPPPSCPAVLPKPIVLDPSSSSSTDSTTGPTLPTNARHKKIILSISALVAIAAAALITVGVAAVTVLNLRVLSAATVTNSAAALASRTTTSAAALVMFSGADPEFSAGAHAVLNKDCELGRGGFGAVYKTILRDGRQVAIKKLTVSGLVKSQDDFQREVKKLGQLRHPNLVAMEGFYWTPSLQFLIYEYVPCGSLHSHLHSGDSAAGEVLSWRERFDIVAGIAKGLAHLHRCSIIHYNVKSSNVLIDGAGEAKVGDYGLAKLLPMLDRYVLSSKVQSALGYVAPELASHRAKITDKCDVYGFGVLVLEIVTGRKPVEYADDDVVVLSDVARGALEEGRVVEVVDWRLKGRFPPEEAAPLVKLGLICTSHVPSNRPEMAEVVGCWR</sequence>
<feature type="domain" description="Protein kinase" evidence="16">
    <location>
        <begin position="619"/>
        <end position="891"/>
    </location>
</feature>
<feature type="chain" id="PRO_5029776724" description="Protein kinase domain-containing protein" evidence="15">
    <location>
        <begin position="24"/>
        <end position="891"/>
    </location>
</feature>
<evidence type="ECO:0000256" key="5">
    <source>
        <dbReference type="ARBA" id="ARBA00022729"/>
    </source>
</evidence>
<dbReference type="SUPFAM" id="SSF52047">
    <property type="entry name" value="RNI-like"/>
    <property type="match status" value="1"/>
</dbReference>
<dbReference type="GO" id="GO:0005524">
    <property type="term" value="F:ATP binding"/>
    <property type="evidence" value="ECO:0007669"/>
    <property type="project" value="UniProtKB-UniRule"/>
</dbReference>
<keyword evidence="5 15" id="KW-0732">Signal</keyword>
<dbReference type="InterPro" id="IPR000719">
    <property type="entry name" value="Prot_kinase_dom"/>
</dbReference>
<evidence type="ECO:0000256" key="11">
    <source>
        <dbReference type="ARBA" id="ARBA00023170"/>
    </source>
</evidence>
<keyword evidence="11" id="KW-0675">Receptor</keyword>
<evidence type="ECO:0000256" key="8">
    <source>
        <dbReference type="ARBA" id="ARBA00022840"/>
    </source>
</evidence>
<evidence type="ECO:0000313" key="17">
    <source>
        <dbReference type="EMBL" id="CAA2622220.1"/>
    </source>
</evidence>
<keyword evidence="9 14" id="KW-1133">Transmembrane helix</keyword>
<dbReference type="InterPro" id="IPR011009">
    <property type="entry name" value="Kinase-like_dom_sf"/>
</dbReference>
<dbReference type="SMART" id="SM00369">
    <property type="entry name" value="LRR_TYP"/>
    <property type="match status" value="7"/>
</dbReference>
<dbReference type="InterPro" id="IPR051716">
    <property type="entry name" value="Plant_RL_S/T_kinase"/>
</dbReference>
<accession>A0A7I8IV56</accession>
<evidence type="ECO:0000256" key="3">
    <source>
        <dbReference type="ARBA" id="ARBA00022614"/>
    </source>
</evidence>
<evidence type="ECO:0000256" key="7">
    <source>
        <dbReference type="ARBA" id="ARBA00022741"/>
    </source>
</evidence>
<dbReference type="PROSITE" id="PS00107">
    <property type="entry name" value="PROTEIN_KINASE_ATP"/>
    <property type="match status" value="1"/>
</dbReference>
<evidence type="ECO:0000256" key="15">
    <source>
        <dbReference type="SAM" id="SignalP"/>
    </source>
</evidence>
<evidence type="ECO:0000256" key="10">
    <source>
        <dbReference type="ARBA" id="ARBA00023136"/>
    </source>
</evidence>
<dbReference type="InterPro" id="IPR017441">
    <property type="entry name" value="Protein_kinase_ATP_BS"/>
</dbReference>
<dbReference type="Proteomes" id="UP001189122">
    <property type="component" value="Unassembled WGS sequence"/>
</dbReference>
<evidence type="ECO:0000256" key="13">
    <source>
        <dbReference type="PROSITE-ProRule" id="PRU10141"/>
    </source>
</evidence>
<evidence type="ECO:0000256" key="4">
    <source>
        <dbReference type="ARBA" id="ARBA00022692"/>
    </source>
</evidence>
<dbReference type="PROSITE" id="PS50011">
    <property type="entry name" value="PROTEIN_KINASE_DOM"/>
    <property type="match status" value="1"/>
</dbReference>
<reference evidence="17 18" key="1">
    <citation type="submission" date="2019-12" db="EMBL/GenBank/DDBJ databases">
        <authorList>
            <person name="Scholz U."/>
            <person name="Mascher M."/>
            <person name="Fiebig A."/>
        </authorList>
    </citation>
    <scope>NUCLEOTIDE SEQUENCE</scope>
</reference>
<keyword evidence="3" id="KW-0433">Leucine-rich repeat</keyword>
<dbReference type="SMART" id="SM00365">
    <property type="entry name" value="LRR_SD22"/>
    <property type="match status" value="4"/>
</dbReference>
<dbReference type="Gene3D" id="1.10.510.10">
    <property type="entry name" value="Transferase(Phosphotransferase) domain 1"/>
    <property type="match status" value="1"/>
</dbReference>
<dbReference type="InterPro" id="IPR001611">
    <property type="entry name" value="Leu-rich_rpt"/>
</dbReference>
<name>A0A7I8IV56_SPIIN</name>
<evidence type="ECO:0000256" key="2">
    <source>
        <dbReference type="ARBA" id="ARBA00022475"/>
    </source>
</evidence>
<dbReference type="FunFam" id="3.80.10.10:FF:000413">
    <property type="entry name" value="Inactive leucine-rich repeat receptor-like protein kinase"/>
    <property type="match status" value="1"/>
</dbReference>
<feature type="signal peptide" evidence="15">
    <location>
        <begin position="1"/>
        <end position="23"/>
    </location>
</feature>
<evidence type="ECO:0000256" key="14">
    <source>
        <dbReference type="SAM" id="Phobius"/>
    </source>
</evidence>
<dbReference type="AlphaFoldDB" id="A0A7I8IV56"/>
<dbReference type="Gene3D" id="3.80.10.10">
    <property type="entry name" value="Ribonuclease Inhibitor"/>
    <property type="match status" value="3"/>
</dbReference>
<keyword evidence="12" id="KW-0325">Glycoprotein</keyword>
<organism evidence="17">
    <name type="scientific">Spirodela intermedia</name>
    <name type="common">Intermediate duckweed</name>
    <dbReference type="NCBI Taxonomy" id="51605"/>
    <lineage>
        <taxon>Eukaryota</taxon>
        <taxon>Viridiplantae</taxon>
        <taxon>Streptophyta</taxon>
        <taxon>Embryophyta</taxon>
        <taxon>Tracheophyta</taxon>
        <taxon>Spermatophyta</taxon>
        <taxon>Magnoliopsida</taxon>
        <taxon>Liliopsida</taxon>
        <taxon>Araceae</taxon>
        <taxon>Lemnoideae</taxon>
        <taxon>Spirodela</taxon>
    </lineage>
</organism>
<proteinExistence type="predicted"/>
<evidence type="ECO:0000259" key="16">
    <source>
        <dbReference type="PROSITE" id="PS50011"/>
    </source>
</evidence>
<evidence type="ECO:0000256" key="1">
    <source>
        <dbReference type="ARBA" id="ARBA00004251"/>
    </source>
</evidence>
<evidence type="ECO:0000256" key="12">
    <source>
        <dbReference type="ARBA" id="ARBA00023180"/>
    </source>
</evidence>
<keyword evidence="10 14" id="KW-0472">Membrane</keyword>
<feature type="transmembrane region" description="Helical" evidence="14">
    <location>
        <begin position="547"/>
        <end position="573"/>
    </location>
</feature>